<proteinExistence type="predicted"/>
<evidence type="ECO:0000313" key="4">
    <source>
        <dbReference type="Proteomes" id="UP000581135"/>
    </source>
</evidence>
<dbReference type="AlphaFoldDB" id="A0A839SV80"/>
<comment type="caution">
    <text evidence="3">The sequence shown here is derived from an EMBL/GenBank/DDBJ whole genome shotgun (WGS) entry which is preliminary data.</text>
</comment>
<keyword evidence="2" id="KW-0472">Membrane</keyword>
<reference evidence="3 4" key="1">
    <citation type="submission" date="2020-08" db="EMBL/GenBank/DDBJ databases">
        <title>Genomic Encyclopedia of Type Strains, Phase III (KMG-III): the genomes of soil and plant-associated and newly described type strains.</title>
        <authorList>
            <person name="Whitman W."/>
        </authorList>
    </citation>
    <scope>NUCLEOTIDE SEQUENCE [LARGE SCALE GENOMIC DNA]</scope>
    <source>
        <strain evidence="3 4">CECT 8803</strain>
    </source>
</reference>
<dbReference type="RefSeq" id="WP_183415647.1">
    <property type="nucleotide sequence ID" value="NZ_JACHXA010000002.1"/>
</dbReference>
<name>A0A839SV80_9PROT</name>
<evidence type="ECO:0008006" key="5">
    <source>
        <dbReference type="Google" id="ProtNLM"/>
    </source>
</evidence>
<protein>
    <recommendedName>
        <fullName evidence="5">Cell division protein FtsL</fullName>
    </recommendedName>
</protein>
<keyword evidence="2" id="KW-0812">Transmembrane</keyword>
<keyword evidence="4" id="KW-1185">Reference proteome</keyword>
<gene>
    <name evidence="3" type="ORF">FHR98_001125</name>
</gene>
<feature type="coiled-coil region" evidence="1">
    <location>
        <begin position="27"/>
        <end position="54"/>
    </location>
</feature>
<feature type="transmembrane region" description="Helical" evidence="2">
    <location>
        <begin position="6"/>
        <end position="23"/>
    </location>
</feature>
<dbReference type="EMBL" id="JACHXA010000002">
    <property type="protein sequence ID" value="MBB3064853.1"/>
    <property type="molecule type" value="Genomic_DNA"/>
</dbReference>
<dbReference type="Proteomes" id="UP000581135">
    <property type="component" value="Unassembled WGS sequence"/>
</dbReference>
<accession>A0A839SV80</accession>
<evidence type="ECO:0000313" key="3">
    <source>
        <dbReference type="EMBL" id="MBB3064853.1"/>
    </source>
</evidence>
<keyword evidence="2" id="KW-1133">Transmembrane helix</keyword>
<organism evidence="3 4">
    <name type="scientific">Limibacillus halophilus</name>
    <dbReference type="NCBI Taxonomy" id="1579333"/>
    <lineage>
        <taxon>Bacteria</taxon>
        <taxon>Pseudomonadati</taxon>
        <taxon>Pseudomonadota</taxon>
        <taxon>Alphaproteobacteria</taxon>
        <taxon>Rhodospirillales</taxon>
        <taxon>Rhodovibrionaceae</taxon>
        <taxon>Limibacillus</taxon>
    </lineage>
</organism>
<sequence>MIRWSAFLWSVVGIVMAIVVFQVKYKVQELEGELAAANARILHEQETIQVLRAEWSYLNRPARISELAQRYLEVGSDGQPVTFATAQLDELPLRLEGVVLRAADAGPLLPQPKPTLSGPIFVAAPSQASPDGIAPSGVGPAFSSPAQADLHVHKDQATTYAATHVPTIGATLASFGGTQ</sequence>
<evidence type="ECO:0000256" key="2">
    <source>
        <dbReference type="SAM" id="Phobius"/>
    </source>
</evidence>
<evidence type="ECO:0000256" key="1">
    <source>
        <dbReference type="SAM" id="Coils"/>
    </source>
</evidence>
<keyword evidence="1" id="KW-0175">Coiled coil</keyword>